<comment type="caution">
    <text evidence="4">The sequence shown here is derived from an EMBL/GenBank/DDBJ whole genome shotgun (WGS) entry which is preliminary data.</text>
</comment>
<dbReference type="GO" id="GO:0005975">
    <property type="term" value="P:carbohydrate metabolic process"/>
    <property type="evidence" value="ECO:0007669"/>
    <property type="project" value="InterPro"/>
</dbReference>
<dbReference type="AlphaFoldDB" id="A0A1E3A8D4"/>
<keyword evidence="4" id="KW-0326">Glycosidase</keyword>
<dbReference type="Proteomes" id="UP000094067">
    <property type="component" value="Unassembled WGS sequence"/>
</dbReference>
<dbReference type="RefSeq" id="WP_069154607.1">
    <property type="nucleotide sequence ID" value="NZ_MCGH01000003.1"/>
</dbReference>
<dbReference type="EC" id="3.2.1.21" evidence="4"/>
<dbReference type="SMART" id="SM01217">
    <property type="entry name" value="Fn3_like"/>
    <property type="match status" value="1"/>
</dbReference>
<proteinExistence type="inferred from homology"/>
<dbReference type="SUPFAM" id="SSF52279">
    <property type="entry name" value="Beta-D-glucan exohydrolase, C-terminal domain"/>
    <property type="match status" value="1"/>
</dbReference>
<dbReference type="EMBL" id="MCGH01000003">
    <property type="protein sequence ID" value="ODM04476.1"/>
    <property type="molecule type" value="Genomic_DNA"/>
</dbReference>
<dbReference type="Pfam" id="PF00933">
    <property type="entry name" value="Glyco_hydro_3"/>
    <property type="match status" value="1"/>
</dbReference>
<dbReference type="InterPro" id="IPR017853">
    <property type="entry name" value="GH"/>
</dbReference>
<accession>A0A1E3A8D4</accession>
<comment type="similarity">
    <text evidence="1">Belongs to the glycosyl hydrolase 3 family.</text>
</comment>
<name>A0A1E3A8D4_9FIRM</name>
<dbReference type="SUPFAM" id="SSF51445">
    <property type="entry name" value="(Trans)glycosidases"/>
    <property type="match status" value="1"/>
</dbReference>
<protein>
    <submittedName>
        <fullName evidence="4">Periplasmic beta-glucosidase</fullName>
        <ecNumber evidence="4">3.2.1.21</ecNumber>
    </submittedName>
</protein>
<evidence type="ECO:0000259" key="3">
    <source>
        <dbReference type="SMART" id="SM01217"/>
    </source>
</evidence>
<dbReference type="InterPro" id="IPR050288">
    <property type="entry name" value="Cellulose_deg_GH3"/>
</dbReference>
<dbReference type="PANTHER" id="PTHR42715">
    <property type="entry name" value="BETA-GLUCOSIDASE"/>
    <property type="match status" value="1"/>
</dbReference>
<dbReference type="GO" id="GO:0008422">
    <property type="term" value="F:beta-glucosidase activity"/>
    <property type="evidence" value="ECO:0007669"/>
    <property type="project" value="UniProtKB-EC"/>
</dbReference>
<dbReference type="Gene3D" id="2.60.40.10">
    <property type="entry name" value="Immunoglobulins"/>
    <property type="match status" value="1"/>
</dbReference>
<dbReference type="Pfam" id="PF14310">
    <property type="entry name" value="Fn3-like"/>
    <property type="match status" value="1"/>
</dbReference>
<evidence type="ECO:0000256" key="1">
    <source>
        <dbReference type="ARBA" id="ARBA00005336"/>
    </source>
</evidence>
<gene>
    <name evidence="4" type="primary">bglX_4</name>
    <name evidence="4" type="ORF">BEI61_05283</name>
</gene>
<dbReference type="InterPro" id="IPR001764">
    <property type="entry name" value="Glyco_hydro_3_N"/>
</dbReference>
<keyword evidence="2 4" id="KW-0378">Hydrolase</keyword>
<dbReference type="Pfam" id="PF01915">
    <property type="entry name" value="Glyco_hydro_3_C"/>
    <property type="match status" value="1"/>
</dbReference>
<dbReference type="InterPro" id="IPR026891">
    <property type="entry name" value="Fn3-like"/>
</dbReference>
<dbReference type="InterPro" id="IPR002772">
    <property type="entry name" value="Glyco_hydro_3_C"/>
</dbReference>
<feature type="domain" description="Fibronectin type III-like" evidence="3">
    <location>
        <begin position="699"/>
        <end position="768"/>
    </location>
</feature>
<dbReference type="PATRIC" id="fig|1432052.4.peg.5875"/>
<dbReference type="InterPro" id="IPR036962">
    <property type="entry name" value="Glyco_hydro_3_N_sf"/>
</dbReference>
<evidence type="ECO:0000313" key="4">
    <source>
        <dbReference type="EMBL" id="ODM04476.1"/>
    </source>
</evidence>
<dbReference type="FunFam" id="2.60.40.10:FF:000495">
    <property type="entry name" value="Periplasmic beta-glucosidase"/>
    <property type="match status" value="1"/>
</dbReference>
<evidence type="ECO:0000313" key="5">
    <source>
        <dbReference type="Proteomes" id="UP000094067"/>
    </source>
</evidence>
<reference evidence="4 5" key="1">
    <citation type="submission" date="2016-07" db="EMBL/GenBank/DDBJ databases">
        <title>Characterization of isolates of Eisenbergiella tayi derived from blood cultures, using whole genome sequencing.</title>
        <authorList>
            <person name="Burdz T."/>
            <person name="Wiebe D."/>
            <person name="Huynh C."/>
            <person name="Bernard K."/>
        </authorList>
    </citation>
    <scope>NUCLEOTIDE SEQUENCE [LARGE SCALE GENOMIC DNA]</scope>
    <source>
        <strain evidence="4 5">NML 110608</strain>
    </source>
</reference>
<dbReference type="PRINTS" id="PR00133">
    <property type="entry name" value="GLHYDRLASE3"/>
</dbReference>
<evidence type="ECO:0000256" key="2">
    <source>
        <dbReference type="ARBA" id="ARBA00022801"/>
    </source>
</evidence>
<dbReference type="InterPro" id="IPR013783">
    <property type="entry name" value="Ig-like_fold"/>
</dbReference>
<dbReference type="Gene3D" id="3.20.20.300">
    <property type="entry name" value="Glycoside hydrolase, family 3, N-terminal domain"/>
    <property type="match status" value="1"/>
</dbReference>
<dbReference type="PANTHER" id="PTHR42715:SF10">
    <property type="entry name" value="BETA-GLUCOSIDASE"/>
    <property type="match status" value="1"/>
</dbReference>
<sequence>MSLYQDKNASPADRAEDLLKKMSYEEKVAQLSGYNPAGWSADDFEKDYPLGAGQVSFFAGTEKRDIYEAAAFQRELQEKIMERSPHRIPAIFHVETLCGVMLSGATSFPSGIGQGATFDPVQQKKAGKLIGKQARLAGASQAFAPVLDISRDARFGRQGETYGEDPALASAMGSAYVQGIQQDGDLTEGTAATAKHFLGYHDSQGGIHAAACDIPERLLREIYARPFQAAVTEGRMQGIMPSYSSVNGVPVACSEEILTGLLREEMGFEGLVVSDYCAVQEIHERHHAAESYEEAGRKALLAGMQQELPSRKCYTQETFRLNEEDGRLHACLDEAVRKILTTKFMLGLFENPFAAPDEEIRKEYENPNSTEITRTSALESMVLVKNDGILPLERKKQTIAVIGYHAAAVLAMFGGYTYMSMTESALGAKNTMAGMETGDNGEGFRETYCGTVVEKEHPDTEKLAKELAPSVNNLLEELKERVPETDFLYAYGYPYAGTDCSAHQEALRIAEQADVVLMTVGGKYGTGTTASMGEGIDGTDINLPLCQEELIQKMAGLGKPVVLVHFGGRPISSDAADQYADAILEAWNPGEKGADAVVSVLFGEYNPAGRMPVSTPYNAGQIPVYYNHPYGSGYHQNTISAFRQYMDCPHEPRYYFGHGLSYTTFAYKKMQIRNCRLQPEDELELTLEIENTGERDGEEVVQLYIRDCYASMVRPVMELAGFCRTFIRAGEIKKLCFRMKLSQFAFLDSQMRWKVEAGEMEVLAGASAGDIRLKESVFIERDSWVDGKTRGFYGSVEITD</sequence>
<dbReference type="InterPro" id="IPR036881">
    <property type="entry name" value="Glyco_hydro_3_C_sf"/>
</dbReference>
<dbReference type="Gene3D" id="3.40.50.1700">
    <property type="entry name" value="Glycoside hydrolase family 3 C-terminal domain"/>
    <property type="match status" value="1"/>
</dbReference>
<organism evidence="4 5">
    <name type="scientific">Eisenbergiella tayi</name>
    <dbReference type="NCBI Taxonomy" id="1432052"/>
    <lineage>
        <taxon>Bacteria</taxon>
        <taxon>Bacillati</taxon>
        <taxon>Bacillota</taxon>
        <taxon>Clostridia</taxon>
        <taxon>Lachnospirales</taxon>
        <taxon>Lachnospiraceae</taxon>
        <taxon>Eisenbergiella</taxon>
    </lineage>
</organism>